<dbReference type="Gene3D" id="2.60.120.1140">
    <property type="entry name" value="Protein of unknown function DUF192"/>
    <property type="match status" value="1"/>
</dbReference>
<gene>
    <name evidence="2" type="ORF">COU03_02670</name>
</gene>
<dbReference type="InterPro" id="IPR003795">
    <property type="entry name" value="DUF192"/>
</dbReference>
<dbReference type="PANTHER" id="PTHR37953">
    <property type="entry name" value="UPF0127 PROTEIN MJ1496"/>
    <property type="match status" value="1"/>
</dbReference>
<name>A0A2H0UYE3_9BACT</name>
<feature type="transmembrane region" description="Helical" evidence="1">
    <location>
        <begin position="9"/>
        <end position="31"/>
    </location>
</feature>
<organism evidence="2 3">
    <name type="scientific">bacterium (Candidatus Gribaldobacteria) CG10_big_fil_rev_8_21_14_0_10_41_12</name>
    <dbReference type="NCBI Taxonomy" id="2014277"/>
    <lineage>
        <taxon>Bacteria</taxon>
        <taxon>Candidatus Gribaldobacteria</taxon>
    </lineage>
</organism>
<dbReference type="AlphaFoldDB" id="A0A2H0UYE3"/>
<dbReference type="PANTHER" id="PTHR37953:SF1">
    <property type="entry name" value="UPF0127 PROTEIN MJ1496"/>
    <property type="match status" value="1"/>
</dbReference>
<protein>
    <recommendedName>
        <fullName evidence="4">DUF192 domain-containing protein</fullName>
    </recommendedName>
</protein>
<comment type="caution">
    <text evidence="2">The sequence shown here is derived from an EMBL/GenBank/DDBJ whole genome shotgun (WGS) entry which is preliminary data.</text>
</comment>
<dbReference type="Proteomes" id="UP000228906">
    <property type="component" value="Unassembled WGS sequence"/>
</dbReference>
<dbReference type="InterPro" id="IPR038695">
    <property type="entry name" value="Saro_0823-like_sf"/>
</dbReference>
<evidence type="ECO:0000313" key="3">
    <source>
        <dbReference type="Proteomes" id="UP000228906"/>
    </source>
</evidence>
<keyword evidence="1" id="KW-1133">Transmembrane helix</keyword>
<dbReference type="EMBL" id="PFAV01000047">
    <property type="protein sequence ID" value="PIR91229.1"/>
    <property type="molecule type" value="Genomic_DNA"/>
</dbReference>
<evidence type="ECO:0000313" key="2">
    <source>
        <dbReference type="EMBL" id="PIR91229.1"/>
    </source>
</evidence>
<proteinExistence type="predicted"/>
<dbReference type="Pfam" id="PF02643">
    <property type="entry name" value="DUF192"/>
    <property type="match status" value="1"/>
</dbReference>
<accession>A0A2H0UYE3</accession>
<keyword evidence="1" id="KW-0812">Transmembrane</keyword>
<reference evidence="3" key="1">
    <citation type="submission" date="2017-09" db="EMBL/GenBank/DDBJ databases">
        <title>Depth-based differentiation of microbial function through sediment-hosted aquifers and enrichment of novel symbionts in the deep terrestrial subsurface.</title>
        <authorList>
            <person name="Probst A.J."/>
            <person name="Ladd B."/>
            <person name="Jarett J.K."/>
            <person name="Geller-Mcgrath D.E."/>
            <person name="Sieber C.M.K."/>
            <person name="Emerson J.B."/>
            <person name="Anantharaman K."/>
            <person name="Thomas B.C."/>
            <person name="Malmstrom R."/>
            <person name="Stieglmeier M."/>
            <person name="Klingl A."/>
            <person name="Woyke T."/>
            <person name="Ryan C.M."/>
            <person name="Banfield J.F."/>
        </authorList>
    </citation>
    <scope>NUCLEOTIDE SEQUENCE [LARGE SCALE GENOMIC DNA]</scope>
</reference>
<sequence>MQKIKWVKIGLAVVGSLALVGLVGYFMVFHYPKAEVCFNDFCWRVEVAKTGASQVKGLMFRKNLGEKEGMLFVFKNEGFHSFWLKNTLIPLDIVFLDKNKKVVNITENAQPCPSDKCPSYRNQNPAKYVLEIRGGLADKIGLTIDSKILFSDY</sequence>
<evidence type="ECO:0000256" key="1">
    <source>
        <dbReference type="SAM" id="Phobius"/>
    </source>
</evidence>
<evidence type="ECO:0008006" key="4">
    <source>
        <dbReference type="Google" id="ProtNLM"/>
    </source>
</evidence>
<keyword evidence="1" id="KW-0472">Membrane</keyword>